<dbReference type="AlphaFoldDB" id="A0A261VZZ0"/>
<accession>A0A261VZZ0</accession>
<proteinExistence type="predicted"/>
<comment type="caution">
    <text evidence="1">The sequence shown here is derived from an EMBL/GenBank/DDBJ whole genome shotgun (WGS) entry which is preliminary data.</text>
</comment>
<keyword evidence="2" id="KW-1185">Reference proteome</keyword>
<dbReference type="Proteomes" id="UP000215633">
    <property type="component" value="Unassembled WGS sequence"/>
</dbReference>
<evidence type="ECO:0000313" key="1">
    <source>
        <dbReference type="EMBL" id="OZI79579.1"/>
    </source>
</evidence>
<name>A0A261VZZ0_9BORD</name>
<reference evidence="2" key="1">
    <citation type="submission" date="2017-05" db="EMBL/GenBank/DDBJ databases">
        <title>Complete and WGS of Bordetella genogroups.</title>
        <authorList>
            <person name="Spilker T."/>
            <person name="Lipuma J."/>
        </authorList>
    </citation>
    <scope>NUCLEOTIDE SEQUENCE [LARGE SCALE GENOMIC DNA]</scope>
    <source>
        <strain evidence="2">AU8256</strain>
    </source>
</reference>
<evidence type="ECO:0000313" key="2">
    <source>
        <dbReference type="Proteomes" id="UP000215633"/>
    </source>
</evidence>
<gene>
    <name evidence="1" type="ORF">CAL24_06550</name>
</gene>
<sequence>MRSNTLALAANASQTVDAATLSSSASYDEVTLGQYAHLVPDGVQVSFKQITLERLGARLVELVNGASLHAGALGFASMGASITYRIGAHCAMVFDASQWDPEVVANTTFEFASQGSGTLRYFPFINPEWLDCPAVVGYANGDVLEIAGQGNPPRFQVRDGRIVAAATR</sequence>
<protein>
    <submittedName>
        <fullName evidence="1">Uncharacterized protein</fullName>
    </submittedName>
</protein>
<dbReference type="RefSeq" id="WP_028354280.1">
    <property type="nucleotide sequence ID" value="NZ_NEVT01000003.1"/>
</dbReference>
<organism evidence="1 2">
    <name type="scientific">Bordetella genomosp. 2</name>
    <dbReference type="NCBI Taxonomy" id="1983456"/>
    <lineage>
        <taxon>Bacteria</taxon>
        <taxon>Pseudomonadati</taxon>
        <taxon>Pseudomonadota</taxon>
        <taxon>Betaproteobacteria</taxon>
        <taxon>Burkholderiales</taxon>
        <taxon>Alcaligenaceae</taxon>
        <taxon>Bordetella</taxon>
    </lineage>
</organism>
<dbReference type="EMBL" id="NEVT01000003">
    <property type="protein sequence ID" value="OZI79579.1"/>
    <property type="molecule type" value="Genomic_DNA"/>
</dbReference>